<feature type="coiled-coil region" evidence="1">
    <location>
        <begin position="455"/>
        <end position="482"/>
    </location>
</feature>
<dbReference type="GO" id="GO:0016887">
    <property type="term" value="F:ATP hydrolysis activity"/>
    <property type="evidence" value="ECO:0007669"/>
    <property type="project" value="InterPro"/>
</dbReference>
<evidence type="ECO:0000313" key="5">
    <source>
        <dbReference type="Proteomes" id="UP000289166"/>
    </source>
</evidence>
<dbReference type="SUPFAM" id="SSF52540">
    <property type="entry name" value="P-loop containing nucleoside triphosphate hydrolases"/>
    <property type="match status" value="1"/>
</dbReference>
<dbReference type="Proteomes" id="UP000289166">
    <property type="component" value="Unassembled WGS sequence"/>
</dbReference>
<feature type="coiled-coil region" evidence="1">
    <location>
        <begin position="315"/>
        <end position="387"/>
    </location>
</feature>
<dbReference type="Pfam" id="PF13476">
    <property type="entry name" value="AAA_23"/>
    <property type="match status" value="1"/>
</dbReference>
<dbReference type="Gene3D" id="3.40.50.300">
    <property type="entry name" value="P-loop containing nucleotide triphosphate hydrolases"/>
    <property type="match status" value="2"/>
</dbReference>
<keyword evidence="5" id="KW-1185">Reference proteome</keyword>
<dbReference type="RefSeq" id="WP_128706089.1">
    <property type="nucleotide sequence ID" value="NZ_RLII01000013.1"/>
</dbReference>
<organism evidence="4 5">
    <name type="scientific">Acetivibrio mesophilus</name>
    <dbReference type="NCBI Taxonomy" id="2487273"/>
    <lineage>
        <taxon>Bacteria</taxon>
        <taxon>Bacillati</taxon>
        <taxon>Bacillota</taxon>
        <taxon>Clostridia</taxon>
        <taxon>Eubacteriales</taxon>
        <taxon>Oscillospiraceae</taxon>
        <taxon>Acetivibrio</taxon>
    </lineage>
</organism>
<dbReference type="EMBL" id="RLII01000013">
    <property type="protein sequence ID" value="RXE58766.1"/>
    <property type="molecule type" value="Genomic_DNA"/>
</dbReference>
<dbReference type="PANTHER" id="PTHR41259">
    <property type="entry name" value="DOUBLE-STRAND BREAK REPAIR RAD50 ATPASE, PUTATIVE-RELATED"/>
    <property type="match status" value="1"/>
</dbReference>
<dbReference type="PANTHER" id="PTHR41259:SF1">
    <property type="entry name" value="DOUBLE-STRAND BREAK REPAIR RAD50 ATPASE, PUTATIVE-RELATED"/>
    <property type="match status" value="1"/>
</dbReference>
<feature type="transmembrane region" description="Helical" evidence="2">
    <location>
        <begin position="430"/>
        <end position="450"/>
    </location>
</feature>
<keyword evidence="1" id="KW-0175">Coiled coil</keyword>
<evidence type="ECO:0000256" key="2">
    <source>
        <dbReference type="SAM" id="Phobius"/>
    </source>
</evidence>
<name>A0A4Q0I3F8_9FIRM</name>
<keyword evidence="2" id="KW-1133">Transmembrane helix</keyword>
<dbReference type="AlphaFoldDB" id="A0A4Q0I3F8"/>
<dbReference type="InterPro" id="IPR038729">
    <property type="entry name" value="Rad50/SbcC_AAA"/>
</dbReference>
<protein>
    <submittedName>
        <fullName evidence="4">Chromosome segregation protein SMC</fullName>
    </submittedName>
</protein>
<dbReference type="Gene3D" id="1.20.58.60">
    <property type="match status" value="1"/>
</dbReference>
<feature type="coiled-coil region" evidence="1">
    <location>
        <begin position="692"/>
        <end position="726"/>
    </location>
</feature>
<comment type="caution">
    <text evidence="4">The sequence shown here is derived from an EMBL/GenBank/DDBJ whole genome shotgun (WGS) entry which is preliminary data.</text>
</comment>
<evidence type="ECO:0000313" key="4">
    <source>
        <dbReference type="EMBL" id="RXE58766.1"/>
    </source>
</evidence>
<feature type="coiled-coil region" evidence="1">
    <location>
        <begin position="216"/>
        <end position="290"/>
    </location>
</feature>
<keyword evidence="2" id="KW-0472">Membrane</keyword>
<gene>
    <name evidence="4" type="ORF">EFD62_10710</name>
</gene>
<keyword evidence="2" id="KW-0812">Transmembrane</keyword>
<feature type="domain" description="Rad50/SbcC-type AAA" evidence="3">
    <location>
        <begin position="5"/>
        <end position="283"/>
    </location>
</feature>
<dbReference type="OrthoDB" id="9764467at2"/>
<sequence length="883" mass="101277">MKIEKLDIKGFGKLHNLIMGFSKGFNLVYGENEAGKTTVQWFIRGMLYSLKGGKNIRNANIPPLKRYSPWDGNFYGGSIVYSLDSGASFTVERDFKDNTVKVYDSLFNDISDTFKKSRDRGPLFALNHLGINEACFERTVFVGQMDAKIDVAGSRELLDKLSNIRETGSEEISLKRARDTLKDSLMSYVGTERSTTRPLDIVNSKLDEFGQRKKCLIEEKDKIFEAEEKIRELRELKGQHEEKREALVYARKVVELRRSIEELKKQKRELASIIKDINRYEQERENLNQQIILYHGMKKQYEPYSKYADDDPGLISVLYNKLKDAIKEKERLQKKQTALMQEIQAARSELEEYKAFSSFDESIEDRVQSLSDSIKSLERMKKDINNDALNEDINAASHRQGLLKAGIGASIILTLLSGIGTVFFSQKPVLMALTFVFAALLLIFVCMGIGNKNKIQRLNDSKNMLLSRMKETDREIASKQEEIHQIFSMVGAENVGDFIKKKTLYENMFLDFTRQSSRMAELEREMEENRLYIKKVRILVLDRLRTCAIIGLEEKEIRLEHIENFQSGIAKYMESIENISRLGEKQKDIDTYLQSLYERASSLFGSSSPNKGDLLEGIDNIEARVNDLYEKIEEYSVRIQKAYSFADASSKYNDLMEKIYDADFEHAESYIENLLPEITEEIDKILLEMSRNQALVERVSLIEDEIQEIEARLAELEGEKSHLQDIGFSLKTALDILEEAALEINREFAPTLNHKLGNITGLITQDKYNDVRADDSLMIKALEPDTGRIVELPFLSGGTVEQLYLAFRLALAQTIEDGGEVLPLIMDEVFAHYDDNRVLSTLKMLFALSKERQIIFFTCKEREVEAAREIFGKGLNIIKLEAC</sequence>
<feature type="transmembrane region" description="Helical" evidence="2">
    <location>
        <begin position="402"/>
        <end position="424"/>
    </location>
</feature>
<reference evidence="5" key="1">
    <citation type="submission" date="2018-11" db="EMBL/GenBank/DDBJ databases">
        <title>Genome sequencing of a novel mesophilic and cellulolytic organism within the genus Hungateiclostridium.</title>
        <authorList>
            <person name="Rettenmaier R."/>
            <person name="Liebl W."/>
            <person name="Zverlov V."/>
        </authorList>
    </citation>
    <scope>NUCLEOTIDE SEQUENCE [LARGE SCALE GENOMIC DNA]</scope>
    <source>
        <strain evidence="5">N2K1</strain>
    </source>
</reference>
<dbReference type="GO" id="GO:0006302">
    <property type="term" value="P:double-strand break repair"/>
    <property type="evidence" value="ECO:0007669"/>
    <property type="project" value="InterPro"/>
</dbReference>
<evidence type="ECO:0000259" key="3">
    <source>
        <dbReference type="Pfam" id="PF13476"/>
    </source>
</evidence>
<proteinExistence type="predicted"/>
<dbReference type="InterPro" id="IPR027417">
    <property type="entry name" value="P-loop_NTPase"/>
</dbReference>
<accession>A0A4Q0I3F8</accession>
<evidence type="ECO:0000256" key="1">
    <source>
        <dbReference type="SAM" id="Coils"/>
    </source>
</evidence>